<comment type="caution">
    <text evidence="1">The sequence shown here is derived from an EMBL/GenBank/DDBJ whole genome shotgun (WGS) entry which is preliminary data.</text>
</comment>
<dbReference type="EMBL" id="JBHTLR010000013">
    <property type="protein sequence ID" value="MFD1217304.1"/>
    <property type="molecule type" value="Genomic_DNA"/>
</dbReference>
<sequence length="124" mass="14238">MKIIKMLMIATIGLSPLSHSEEDREPLRTMSDCLIMHNWSSWGMWRFDVYALASEKILIGDSNNYFLVTSSEPGYKHVVSGETVAHFKEAESLKELGAECKDNCPVNYKKRTGWFKRRCSSFQP</sequence>
<name>A0ABW3U9U1_9GAMM</name>
<dbReference type="Proteomes" id="UP001597264">
    <property type="component" value="Unassembled WGS sequence"/>
</dbReference>
<gene>
    <name evidence="1" type="ORF">ACFQ2X_11895</name>
</gene>
<keyword evidence="2" id="KW-1185">Reference proteome</keyword>
<reference evidence="2" key="1">
    <citation type="journal article" date="2019" name="Int. J. Syst. Evol. Microbiol.">
        <title>The Global Catalogue of Microorganisms (GCM) 10K type strain sequencing project: providing services to taxonomists for standard genome sequencing and annotation.</title>
        <authorList>
            <consortium name="The Broad Institute Genomics Platform"/>
            <consortium name="The Broad Institute Genome Sequencing Center for Infectious Disease"/>
            <person name="Wu L."/>
            <person name="Ma J."/>
        </authorList>
    </citation>
    <scope>NUCLEOTIDE SEQUENCE [LARGE SCALE GENOMIC DNA]</scope>
    <source>
        <strain evidence="2">CCUG 54356</strain>
    </source>
</reference>
<accession>A0ABW3U9U1</accession>
<proteinExistence type="predicted"/>
<dbReference type="RefSeq" id="WP_230435947.1">
    <property type="nucleotide sequence ID" value="NZ_CP087715.1"/>
</dbReference>
<organism evidence="1 2">
    <name type="scientific">Microbulbifer celer</name>
    <dbReference type="NCBI Taxonomy" id="435905"/>
    <lineage>
        <taxon>Bacteria</taxon>
        <taxon>Pseudomonadati</taxon>
        <taxon>Pseudomonadota</taxon>
        <taxon>Gammaproteobacteria</taxon>
        <taxon>Cellvibrionales</taxon>
        <taxon>Microbulbiferaceae</taxon>
        <taxon>Microbulbifer</taxon>
    </lineage>
</organism>
<evidence type="ECO:0000313" key="2">
    <source>
        <dbReference type="Proteomes" id="UP001597264"/>
    </source>
</evidence>
<protein>
    <submittedName>
        <fullName evidence="1">Uncharacterized protein</fullName>
    </submittedName>
</protein>
<evidence type="ECO:0000313" key="1">
    <source>
        <dbReference type="EMBL" id="MFD1217304.1"/>
    </source>
</evidence>